<dbReference type="Proteomes" id="UP000799428">
    <property type="component" value="Unassembled WGS sequence"/>
</dbReference>
<gene>
    <name evidence="3" type="ORF">K504DRAFT_537797</name>
</gene>
<sequence>MSLPTYFTFNTGAKISAVAFNGTNCKLFPPKGNGVFDLADVDSSVTYTAMEELLESEKVHTIGVSNFTVSRLNNLLGKTKVVPAVNQVEAHSYLRQSSLFDFYKSKKILIEAYSPLGNNQTGEV</sequence>
<evidence type="ECO:0000313" key="4">
    <source>
        <dbReference type="Proteomes" id="UP000799428"/>
    </source>
</evidence>
<dbReference type="PANTHER" id="PTHR11732">
    <property type="entry name" value="ALDO/KETO REDUCTASE"/>
    <property type="match status" value="1"/>
</dbReference>
<feature type="domain" description="NADP-dependent oxidoreductase" evidence="2">
    <location>
        <begin position="44"/>
        <end position="118"/>
    </location>
</feature>
<accession>A0A6G1JX49</accession>
<dbReference type="Gene3D" id="3.20.20.100">
    <property type="entry name" value="NADP-dependent oxidoreductase domain"/>
    <property type="match status" value="1"/>
</dbReference>
<dbReference type="Pfam" id="PF00248">
    <property type="entry name" value="Aldo_ket_red"/>
    <property type="match status" value="1"/>
</dbReference>
<name>A0A6G1JX49_9PLEO</name>
<evidence type="ECO:0000313" key="3">
    <source>
        <dbReference type="EMBL" id="KAF2704791.1"/>
    </source>
</evidence>
<evidence type="ECO:0000256" key="1">
    <source>
        <dbReference type="ARBA" id="ARBA00023002"/>
    </source>
</evidence>
<dbReference type="EMBL" id="MU005781">
    <property type="protein sequence ID" value="KAF2704791.1"/>
    <property type="molecule type" value="Genomic_DNA"/>
</dbReference>
<proteinExistence type="predicted"/>
<reference evidence="3" key="1">
    <citation type="journal article" date="2020" name="Stud. Mycol.">
        <title>101 Dothideomycetes genomes: a test case for predicting lifestyles and emergence of pathogens.</title>
        <authorList>
            <person name="Haridas S."/>
            <person name="Albert R."/>
            <person name="Binder M."/>
            <person name="Bloem J."/>
            <person name="Labutti K."/>
            <person name="Salamov A."/>
            <person name="Andreopoulos B."/>
            <person name="Baker S."/>
            <person name="Barry K."/>
            <person name="Bills G."/>
            <person name="Bluhm B."/>
            <person name="Cannon C."/>
            <person name="Castanera R."/>
            <person name="Culley D."/>
            <person name="Daum C."/>
            <person name="Ezra D."/>
            <person name="Gonzalez J."/>
            <person name="Henrissat B."/>
            <person name="Kuo A."/>
            <person name="Liang C."/>
            <person name="Lipzen A."/>
            <person name="Lutzoni F."/>
            <person name="Magnuson J."/>
            <person name="Mondo S."/>
            <person name="Nolan M."/>
            <person name="Ohm R."/>
            <person name="Pangilinan J."/>
            <person name="Park H.-J."/>
            <person name="Ramirez L."/>
            <person name="Alfaro M."/>
            <person name="Sun H."/>
            <person name="Tritt A."/>
            <person name="Yoshinaga Y."/>
            <person name="Zwiers L.-H."/>
            <person name="Turgeon B."/>
            <person name="Goodwin S."/>
            <person name="Spatafora J."/>
            <person name="Crous P."/>
            <person name="Grigoriev I."/>
        </authorList>
    </citation>
    <scope>NUCLEOTIDE SEQUENCE</scope>
    <source>
        <strain evidence="3">CBS 279.74</strain>
    </source>
</reference>
<dbReference type="OrthoDB" id="416253at2759"/>
<dbReference type="GO" id="GO:0016491">
    <property type="term" value="F:oxidoreductase activity"/>
    <property type="evidence" value="ECO:0007669"/>
    <property type="project" value="UniProtKB-KW"/>
</dbReference>
<dbReference type="InterPro" id="IPR036812">
    <property type="entry name" value="NAD(P)_OxRdtase_dom_sf"/>
</dbReference>
<dbReference type="AlphaFoldDB" id="A0A6G1JX49"/>
<organism evidence="3 4">
    <name type="scientific">Pleomassaria siparia CBS 279.74</name>
    <dbReference type="NCBI Taxonomy" id="1314801"/>
    <lineage>
        <taxon>Eukaryota</taxon>
        <taxon>Fungi</taxon>
        <taxon>Dikarya</taxon>
        <taxon>Ascomycota</taxon>
        <taxon>Pezizomycotina</taxon>
        <taxon>Dothideomycetes</taxon>
        <taxon>Pleosporomycetidae</taxon>
        <taxon>Pleosporales</taxon>
        <taxon>Pleomassariaceae</taxon>
        <taxon>Pleomassaria</taxon>
    </lineage>
</organism>
<dbReference type="SUPFAM" id="SSF51430">
    <property type="entry name" value="NAD(P)-linked oxidoreductase"/>
    <property type="match status" value="1"/>
</dbReference>
<protein>
    <recommendedName>
        <fullName evidence="2">NADP-dependent oxidoreductase domain-containing protein</fullName>
    </recommendedName>
</protein>
<evidence type="ECO:0000259" key="2">
    <source>
        <dbReference type="Pfam" id="PF00248"/>
    </source>
</evidence>
<dbReference type="InterPro" id="IPR023210">
    <property type="entry name" value="NADP_OxRdtase_dom"/>
</dbReference>
<dbReference type="InterPro" id="IPR020471">
    <property type="entry name" value="AKR"/>
</dbReference>
<dbReference type="PRINTS" id="PR00069">
    <property type="entry name" value="ALDKETRDTASE"/>
</dbReference>
<keyword evidence="4" id="KW-1185">Reference proteome</keyword>
<keyword evidence="1" id="KW-0560">Oxidoreductase</keyword>